<dbReference type="OMA" id="CYIVQPV"/>
<feature type="transmembrane region" description="Helical" evidence="6">
    <location>
        <begin position="115"/>
        <end position="138"/>
    </location>
</feature>
<dbReference type="InterPro" id="IPR011701">
    <property type="entry name" value="MFS"/>
</dbReference>
<dbReference type="FunFam" id="1.20.1250.20:FF:000034">
    <property type="entry name" value="MFS general substrate transporter"/>
    <property type="match status" value="1"/>
</dbReference>
<dbReference type="AlphaFoldDB" id="M7TRV6"/>
<evidence type="ECO:0000259" key="7">
    <source>
        <dbReference type="PROSITE" id="PS50850"/>
    </source>
</evidence>
<dbReference type="eggNOG" id="KOG2533">
    <property type="taxonomic scope" value="Eukaryota"/>
</dbReference>
<comment type="subcellular location">
    <subcellularLocation>
        <location evidence="1">Membrane</location>
        <topology evidence="1">Multi-pass membrane protein</topology>
    </subcellularLocation>
</comment>
<evidence type="ECO:0000256" key="1">
    <source>
        <dbReference type="ARBA" id="ARBA00004141"/>
    </source>
</evidence>
<feature type="transmembrane region" description="Helical" evidence="6">
    <location>
        <begin position="20"/>
        <end position="37"/>
    </location>
</feature>
<dbReference type="PROSITE" id="PS50850">
    <property type="entry name" value="MFS"/>
    <property type="match status" value="1"/>
</dbReference>
<feature type="domain" description="Major facilitator superfamily (MFS) profile" evidence="7">
    <location>
        <begin position="24"/>
        <end position="442"/>
    </location>
</feature>
<feature type="transmembrane region" description="Helical" evidence="6">
    <location>
        <begin position="183"/>
        <end position="206"/>
    </location>
</feature>
<feature type="transmembrane region" description="Helical" evidence="6">
    <location>
        <begin position="57"/>
        <end position="77"/>
    </location>
</feature>
<dbReference type="Gene3D" id="1.20.1250.20">
    <property type="entry name" value="MFS general substrate transporter like domains"/>
    <property type="match status" value="2"/>
</dbReference>
<protein>
    <submittedName>
        <fullName evidence="8">Putative major facilitator superfamily protein</fullName>
    </submittedName>
</protein>
<dbReference type="InterPro" id="IPR036259">
    <property type="entry name" value="MFS_trans_sf"/>
</dbReference>
<evidence type="ECO:0000256" key="5">
    <source>
        <dbReference type="ARBA" id="ARBA00023136"/>
    </source>
</evidence>
<dbReference type="Proteomes" id="UP000012174">
    <property type="component" value="Unassembled WGS sequence"/>
</dbReference>
<feature type="transmembrane region" description="Helical" evidence="6">
    <location>
        <begin position="254"/>
        <end position="274"/>
    </location>
</feature>
<accession>M7TRV6</accession>
<keyword evidence="4 6" id="KW-1133">Transmembrane helix</keyword>
<proteinExistence type="predicted"/>
<keyword evidence="3 6" id="KW-0812">Transmembrane</keyword>
<evidence type="ECO:0000256" key="2">
    <source>
        <dbReference type="ARBA" id="ARBA00022448"/>
    </source>
</evidence>
<keyword evidence="5 6" id="KW-0472">Membrane</keyword>
<evidence type="ECO:0000313" key="8">
    <source>
        <dbReference type="EMBL" id="EMR69405.1"/>
    </source>
</evidence>
<name>M7TRV6_EUTLA</name>
<keyword evidence="2" id="KW-0813">Transport</keyword>
<evidence type="ECO:0000256" key="6">
    <source>
        <dbReference type="SAM" id="Phobius"/>
    </source>
</evidence>
<feature type="transmembrane region" description="Helical" evidence="6">
    <location>
        <begin position="150"/>
        <end position="171"/>
    </location>
</feature>
<dbReference type="FunFam" id="1.20.1250.20:FF:000068">
    <property type="entry name" value="MFS general substrate transporter"/>
    <property type="match status" value="1"/>
</dbReference>
<keyword evidence="9" id="KW-1185">Reference proteome</keyword>
<feature type="transmembrane region" description="Helical" evidence="6">
    <location>
        <begin position="294"/>
        <end position="311"/>
    </location>
</feature>
<dbReference type="PANTHER" id="PTHR43791">
    <property type="entry name" value="PERMEASE-RELATED"/>
    <property type="match status" value="1"/>
</dbReference>
<feature type="transmembrane region" description="Helical" evidence="6">
    <location>
        <begin position="416"/>
        <end position="438"/>
    </location>
</feature>
<dbReference type="KEGG" id="ela:UCREL1_3573"/>
<dbReference type="GO" id="GO:0022857">
    <property type="term" value="F:transmembrane transporter activity"/>
    <property type="evidence" value="ECO:0007669"/>
    <property type="project" value="InterPro"/>
</dbReference>
<dbReference type="SUPFAM" id="SSF103473">
    <property type="entry name" value="MFS general substrate transporter"/>
    <property type="match status" value="1"/>
</dbReference>
<evidence type="ECO:0000256" key="3">
    <source>
        <dbReference type="ARBA" id="ARBA00022692"/>
    </source>
</evidence>
<dbReference type="Pfam" id="PF07690">
    <property type="entry name" value="MFS_1"/>
    <property type="match status" value="1"/>
</dbReference>
<dbReference type="HOGENOM" id="CLU_001265_0_1_1"/>
<organism evidence="8 9">
    <name type="scientific">Eutypa lata (strain UCR-EL1)</name>
    <name type="common">Grapevine dieback disease fungus</name>
    <name type="synonym">Eutypa armeniacae</name>
    <dbReference type="NCBI Taxonomy" id="1287681"/>
    <lineage>
        <taxon>Eukaryota</taxon>
        <taxon>Fungi</taxon>
        <taxon>Dikarya</taxon>
        <taxon>Ascomycota</taxon>
        <taxon>Pezizomycotina</taxon>
        <taxon>Sordariomycetes</taxon>
        <taxon>Xylariomycetidae</taxon>
        <taxon>Xylariales</taxon>
        <taxon>Diatrypaceae</taxon>
        <taxon>Eutypa</taxon>
    </lineage>
</organism>
<dbReference type="OrthoDB" id="19923at2759"/>
<dbReference type="EMBL" id="KB706091">
    <property type="protein sequence ID" value="EMR69405.1"/>
    <property type="molecule type" value="Genomic_DNA"/>
</dbReference>
<sequence>MSNSSLDNDAEAEKRLVRKMDLTVFPILFVVYMLSFLDRINISNARIQGMTQDLDLTGNRFNIALFVYFVPYILLEVPSNMIIRKMRPSLYLGGLMFCWGIVNMCMGFVKSYGALVGLRFLLGVFEAGVMPGVVYLISMYYKRHELQIRMSFFFSSTLFGGAFGGLLAYAIAHLGGRAGMAAWRWIFIIEGAITAVVSVGAAFLIVDWPEQCKFLSPEELALLKKRLAADGGDIARMDTLNPYAYKLILSDWKIWLSSFVYMGIGITGYSTTFFMPTILKEFGWTAESAQVHTIPVYVVSGAGMLLAAWASDRLHHRYGFIMLGALLSTIGYGVLLSQQQHYATLSSSTKYGAVFLAALGGYIGTPIALAWLANNLSGHWKRAFGSGIQITVGNVVGIIASNIFVEHEAPTYRTGYGVALGLTWFGALTATVLALLLWRENRLRRDGKRDGRIATGTPKEEIDNMGDYHPAFRFTI</sequence>
<gene>
    <name evidence="8" type="ORF">UCREL1_3573</name>
</gene>
<dbReference type="PANTHER" id="PTHR43791:SF52">
    <property type="entry name" value="TRANSPORTER, PUTATIVE (AFU_ORTHOLOGUE AFUA_1G11820)-RELATED"/>
    <property type="match status" value="1"/>
</dbReference>
<feature type="transmembrane region" description="Helical" evidence="6">
    <location>
        <begin position="384"/>
        <end position="404"/>
    </location>
</feature>
<feature type="transmembrane region" description="Helical" evidence="6">
    <location>
        <begin position="318"/>
        <end position="339"/>
    </location>
</feature>
<reference evidence="9" key="1">
    <citation type="journal article" date="2013" name="Genome Announc.">
        <title>Draft genome sequence of the grapevine dieback fungus Eutypa lata UCR-EL1.</title>
        <authorList>
            <person name="Blanco-Ulate B."/>
            <person name="Rolshausen P.E."/>
            <person name="Cantu D."/>
        </authorList>
    </citation>
    <scope>NUCLEOTIDE SEQUENCE [LARGE SCALE GENOMIC DNA]</scope>
    <source>
        <strain evidence="9">UCR-EL1</strain>
    </source>
</reference>
<feature type="transmembrane region" description="Helical" evidence="6">
    <location>
        <begin position="89"/>
        <end position="109"/>
    </location>
</feature>
<evidence type="ECO:0000313" key="9">
    <source>
        <dbReference type="Proteomes" id="UP000012174"/>
    </source>
</evidence>
<dbReference type="InterPro" id="IPR020846">
    <property type="entry name" value="MFS_dom"/>
</dbReference>
<evidence type="ECO:0000256" key="4">
    <source>
        <dbReference type="ARBA" id="ARBA00022989"/>
    </source>
</evidence>
<dbReference type="GO" id="GO:0016020">
    <property type="term" value="C:membrane"/>
    <property type="evidence" value="ECO:0007669"/>
    <property type="project" value="UniProtKB-SubCell"/>
</dbReference>
<feature type="transmembrane region" description="Helical" evidence="6">
    <location>
        <begin position="351"/>
        <end position="372"/>
    </location>
</feature>